<dbReference type="EMBL" id="QFQS01000004">
    <property type="protein sequence ID" value="PZQ96089.1"/>
    <property type="molecule type" value="Genomic_DNA"/>
</dbReference>
<dbReference type="Proteomes" id="UP000248975">
    <property type="component" value="Unassembled WGS sequence"/>
</dbReference>
<dbReference type="PANTHER" id="PTHR43767:SF1">
    <property type="entry name" value="NONRIBOSOMAL PEPTIDE SYNTHASE PES1 (EUROFUNG)-RELATED"/>
    <property type="match status" value="1"/>
</dbReference>
<evidence type="ECO:0000313" key="4">
    <source>
        <dbReference type="Proteomes" id="UP000248975"/>
    </source>
</evidence>
<dbReference type="AlphaFoldDB" id="A0A2W5S324"/>
<dbReference type="Gene3D" id="3.40.50.12780">
    <property type="entry name" value="N-terminal domain of ligase-like"/>
    <property type="match status" value="1"/>
</dbReference>
<feature type="domain" description="AMP-dependent synthetase/ligase" evidence="1">
    <location>
        <begin position="43"/>
        <end position="393"/>
    </location>
</feature>
<dbReference type="Pfam" id="PF13193">
    <property type="entry name" value="AMP-binding_C"/>
    <property type="match status" value="1"/>
</dbReference>
<dbReference type="InterPro" id="IPR050237">
    <property type="entry name" value="ATP-dep_AMP-bd_enzyme"/>
</dbReference>
<accession>A0A2W5S324</accession>
<dbReference type="Gene3D" id="3.30.300.30">
    <property type="match status" value="1"/>
</dbReference>
<dbReference type="InterPro" id="IPR042099">
    <property type="entry name" value="ANL_N_sf"/>
</dbReference>
<reference evidence="3 4" key="1">
    <citation type="submission" date="2017-08" db="EMBL/GenBank/DDBJ databases">
        <title>Infants hospitalized years apart are colonized by the same room-sourced microbial strains.</title>
        <authorList>
            <person name="Brooks B."/>
            <person name="Olm M.R."/>
            <person name="Firek B.A."/>
            <person name="Baker R."/>
            <person name="Thomas B.C."/>
            <person name="Morowitz M.J."/>
            <person name="Banfield J.F."/>
        </authorList>
    </citation>
    <scope>NUCLEOTIDE SEQUENCE [LARGE SCALE GENOMIC DNA]</scope>
    <source>
        <strain evidence="3">S2_003_000_R2_11</strain>
    </source>
</reference>
<gene>
    <name evidence="3" type="ORF">DI533_16715</name>
</gene>
<dbReference type="SUPFAM" id="SSF56801">
    <property type="entry name" value="Acetyl-CoA synthetase-like"/>
    <property type="match status" value="1"/>
</dbReference>
<proteinExistence type="predicted"/>
<organism evidence="3 4">
    <name type="scientific">Cereibacter sphaeroides</name>
    <name type="common">Rhodobacter sphaeroides</name>
    <dbReference type="NCBI Taxonomy" id="1063"/>
    <lineage>
        <taxon>Bacteria</taxon>
        <taxon>Pseudomonadati</taxon>
        <taxon>Pseudomonadota</taxon>
        <taxon>Alphaproteobacteria</taxon>
        <taxon>Rhodobacterales</taxon>
        <taxon>Paracoccaceae</taxon>
        <taxon>Cereibacter</taxon>
    </lineage>
</organism>
<feature type="domain" description="AMP-binding enzyme C-terminal" evidence="2">
    <location>
        <begin position="443"/>
        <end position="521"/>
    </location>
</feature>
<dbReference type="InterPro" id="IPR045851">
    <property type="entry name" value="AMP-bd_C_sf"/>
</dbReference>
<dbReference type="InterPro" id="IPR020845">
    <property type="entry name" value="AMP-binding_CS"/>
</dbReference>
<evidence type="ECO:0000259" key="2">
    <source>
        <dbReference type="Pfam" id="PF13193"/>
    </source>
</evidence>
<dbReference type="InterPro" id="IPR025110">
    <property type="entry name" value="AMP-bd_C"/>
</dbReference>
<name>A0A2W5S324_CERSP</name>
<evidence type="ECO:0000313" key="3">
    <source>
        <dbReference type="EMBL" id="PZQ96089.1"/>
    </source>
</evidence>
<dbReference type="GO" id="GO:0016878">
    <property type="term" value="F:acid-thiol ligase activity"/>
    <property type="evidence" value="ECO:0007669"/>
    <property type="project" value="UniProtKB-ARBA"/>
</dbReference>
<sequence length="561" mass="62128">MWKDQVLSETVVPYEERRRRIEAEPLPENIGALIDQAAEAAGDQLLWNFFDSGETITYAQMRRQVNGLASALVALGIRKGTHVGVMLPNIAAFPLTWLALGRIGAVMLPINPGYRPREIEHVAKVAEAEWIVTDADTRATLDQAHSEGLVSFPPEKMIVVGGEVPPGAHDWRTLAATLLDDFTAPEPVGHDDLLNIQFTSGTTGFPKGCMLSQRYWISAGKVNAFRDGRRYRRLLASTPFFYMDPQWLLLMTLYQRGTLFVAAKQSTSRFSGWLKKYEIEFCLLPWVLHGMEPQVHDADNRVIRANIYGCPKDLHEGLEVRFDLNAREAFGMTELGPSMFVPIERAEKVGSGSCGLPCPFRECRIIGEDGQPVEPGGVGELQLRGPGIMLGYYNNPQATVEVLKDGWFSTGDLFRQDEDGFFYIVGRKKDMIRRSAENIAAREVETVLAAAPGVAEVAVVGVPDPLRGEEVKAYLKLKDGAQATADLLAQVIAKAQDGLAPFKVPRFWTFVQDFPRTASLKIAKPQITLGVSDLRAGAYDRTTGEWIPHPPFRSPEHDAPV</sequence>
<dbReference type="InterPro" id="IPR000873">
    <property type="entry name" value="AMP-dep_synth/lig_dom"/>
</dbReference>
<dbReference type="Pfam" id="PF00501">
    <property type="entry name" value="AMP-binding"/>
    <property type="match status" value="1"/>
</dbReference>
<evidence type="ECO:0000259" key="1">
    <source>
        <dbReference type="Pfam" id="PF00501"/>
    </source>
</evidence>
<comment type="caution">
    <text evidence="3">The sequence shown here is derived from an EMBL/GenBank/DDBJ whole genome shotgun (WGS) entry which is preliminary data.</text>
</comment>
<protein>
    <submittedName>
        <fullName evidence="3">AMP-binding protein</fullName>
    </submittedName>
</protein>
<dbReference type="PROSITE" id="PS00455">
    <property type="entry name" value="AMP_BINDING"/>
    <property type="match status" value="1"/>
</dbReference>
<dbReference type="PANTHER" id="PTHR43767">
    <property type="entry name" value="LONG-CHAIN-FATTY-ACID--COA LIGASE"/>
    <property type="match status" value="1"/>
</dbReference>